<evidence type="ECO:0000259" key="1">
    <source>
        <dbReference type="PROSITE" id="PS51674"/>
    </source>
</evidence>
<evidence type="ECO:0000313" key="3">
    <source>
        <dbReference type="Proteomes" id="UP001431656"/>
    </source>
</evidence>
<proteinExistence type="predicted"/>
<protein>
    <recommendedName>
        <fullName evidence="1">4Fe-4S Wbl-type domain-containing protein</fullName>
    </recommendedName>
</protein>
<evidence type="ECO:0000313" key="2">
    <source>
        <dbReference type="EMBL" id="BEH00908.1"/>
    </source>
</evidence>
<accession>A0AAN0KE51</accession>
<dbReference type="AlphaFoldDB" id="A0AAN0KE51"/>
<dbReference type="Proteomes" id="UP001431656">
    <property type="component" value="Chromosome"/>
</dbReference>
<gene>
    <name evidence="2" type="ORF">brsh051_01890</name>
</gene>
<organism evidence="2 3">
    <name type="scientific">Brooklawnia propionicigenes</name>
    <dbReference type="NCBI Taxonomy" id="3041175"/>
    <lineage>
        <taxon>Bacteria</taxon>
        <taxon>Bacillati</taxon>
        <taxon>Actinomycetota</taxon>
        <taxon>Actinomycetes</taxon>
        <taxon>Propionibacteriales</taxon>
        <taxon>Propionibacteriaceae</taxon>
        <taxon>Brooklawnia</taxon>
    </lineage>
</organism>
<dbReference type="EMBL" id="AP028056">
    <property type="protein sequence ID" value="BEH00908.1"/>
    <property type="molecule type" value="Genomic_DNA"/>
</dbReference>
<dbReference type="KEGG" id="broo:brsh051_01890"/>
<reference evidence="2" key="1">
    <citation type="journal article" date="2024" name="Int. J. Syst. Evol. Microbiol.">
        <title>Brooklawnia propionicigenes sp. nov., a facultatively anaerobic, propionate-producing bacterium isolated from a methanogenic reactor treating waste from cattle farms.</title>
        <authorList>
            <person name="Akita Y."/>
            <person name="Ueki A."/>
            <person name="Tonouchi A."/>
            <person name="Sugawara Y."/>
            <person name="Honma S."/>
            <person name="Kaku N."/>
            <person name="Ueki K."/>
        </authorList>
    </citation>
    <scope>NUCLEOTIDE SEQUENCE</scope>
    <source>
        <strain evidence="2">SH051</strain>
    </source>
</reference>
<keyword evidence="3" id="KW-1185">Reference proteome</keyword>
<dbReference type="InterPro" id="IPR034768">
    <property type="entry name" value="4FE4S_WBL"/>
</dbReference>
<dbReference type="Pfam" id="PF02467">
    <property type="entry name" value="Whib"/>
    <property type="match status" value="1"/>
</dbReference>
<dbReference type="RefSeq" id="WP_286266699.1">
    <property type="nucleotide sequence ID" value="NZ_AP028056.1"/>
</dbReference>
<dbReference type="PROSITE" id="PS51674">
    <property type="entry name" value="4FE4S_WBL"/>
    <property type="match status" value="1"/>
</dbReference>
<feature type="domain" description="4Fe-4S Wbl-type" evidence="1">
    <location>
        <begin position="33"/>
        <end position="90"/>
    </location>
</feature>
<name>A0AAN0KE51_9ACTN</name>
<sequence>MKINPQLPMLDSPAHLALTAALATAADHGQFIACASWGDENNPWLSDSADDRDWAADRCRHCPVQSECADAGASESFGVWGAIDQATRRGQK</sequence>